<dbReference type="RefSeq" id="WP_066608483.1">
    <property type="nucleotide sequence ID" value="NZ_KQ130436.1"/>
</dbReference>
<comment type="caution">
    <text evidence="8">The sequence shown here is derived from an EMBL/GenBank/DDBJ whole genome shotgun (WGS) entry which is preliminary data.</text>
</comment>
<gene>
    <name evidence="8" type="ORF">V473_20280</name>
</gene>
<evidence type="ECO:0000256" key="4">
    <source>
        <dbReference type="ARBA" id="ARBA00066616"/>
    </source>
</evidence>
<evidence type="ECO:0000313" key="9">
    <source>
        <dbReference type="Proteomes" id="UP000052232"/>
    </source>
</evidence>
<evidence type="ECO:0000256" key="1">
    <source>
        <dbReference type="ARBA" id="ARBA00006432"/>
    </source>
</evidence>
<evidence type="ECO:0000313" key="8">
    <source>
        <dbReference type="EMBL" id="KMS53291.1"/>
    </source>
</evidence>
<dbReference type="Gene3D" id="3.40.50.12780">
    <property type="entry name" value="N-terminal domain of ligase-like"/>
    <property type="match status" value="1"/>
</dbReference>
<dbReference type="Gene3D" id="3.30.300.30">
    <property type="match status" value="1"/>
</dbReference>
<protein>
    <recommendedName>
        <fullName evidence="5">3-methylmercaptopropionyl-CoA ligase</fullName>
        <ecNumber evidence="4">6.2.1.44</ecNumber>
    </recommendedName>
</protein>
<sequence>MDAESFADRSLSQAFALGARTHASSWAAVSSQVRAGTQRLAQLHEQGLRFGEHLRAHGIGPGDIVAVQLPAWIEWMIAAVGIAHAGAVLLPVVSIYGAKELRFILAQSGAKLIVTPDRWRKADYAQTLAEVGRLPALATHVMIGDAAPGTVPWEAMLAPIAVGPAAPRSPDALALLVYTSGTTADPKGVKHSARTILSEIDAVAWSRRDLGAEVAFCPWPPGHVAGALQLMRFLVTGTPVVLMDQWEPGEAAMLVEKYRIVSSSFTPFHLSGLLDAAERDGRDLSSLRSCMVGAAPVPPTLITRCSAQGLKTYRCYGSSEHPTVTTGHPDDIMEKRLTTEGLPMRGTELDFVDDDGQRVPEGMEGELVVRGPELFLGYLDDSLNSAAFLPGGWFRTGDIGRLDQDGFLMITDRKKDVIIRGGENISSREVEDLLFAHPAIAEAAVVAAPDERMGEIVCAYVVPRPGASVDLESVRTHFAQAGIARQKTPERLIVVDDFPRNSTGKILKHELRAQARAQAGKEAA</sequence>
<dbReference type="STRING" id="1420583.V473_20280"/>
<dbReference type="InterPro" id="IPR050237">
    <property type="entry name" value="ATP-dep_AMP-bd_enzyme"/>
</dbReference>
<dbReference type="PATRIC" id="fig|1420583.3.peg.3865"/>
<dbReference type="Pfam" id="PF00501">
    <property type="entry name" value="AMP-binding"/>
    <property type="match status" value="1"/>
</dbReference>
<dbReference type="Proteomes" id="UP000052232">
    <property type="component" value="Unassembled WGS sequence"/>
</dbReference>
<dbReference type="EC" id="6.2.1.44" evidence="4"/>
<organism evidence="8 9">
    <name type="scientific">Sphingobium cupriresistens LL01</name>
    <dbReference type="NCBI Taxonomy" id="1420583"/>
    <lineage>
        <taxon>Bacteria</taxon>
        <taxon>Pseudomonadati</taxon>
        <taxon>Pseudomonadota</taxon>
        <taxon>Alphaproteobacteria</taxon>
        <taxon>Sphingomonadales</taxon>
        <taxon>Sphingomonadaceae</taxon>
        <taxon>Sphingobium</taxon>
    </lineage>
</organism>
<reference evidence="8 9" key="1">
    <citation type="journal article" date="2015" name="G3 (Bethesda)">
        <title>Insights into Ongoing Evolution of the Hexachlorocyclohexane Catabolic Pathway from Comparative Genomics of Ten Sphingomonadaceae Strains.</title>
        <authorList>
            <person name="Pearce S.L."/>
            <person name="Oakeshott J.G."/>
            <person name="Pandey G."/>
        </authorList>
    </citation>
    <scope>NUCLEOTIDE SEQUENCE [LARGE SCALE GENOMIC DNA]</scope>
    <source>
        <strain evidence="8 9">LL01</strain>
    </source>
</reference>
<dbReference type="SUPFAM" id="SSF56801">
    <property type="entry name" value="Acetyl-CoA synthetase-like"/>
    <property type="match status" value="1"/>
</dbReference>
<dbReference type="AlphaFoldDB" id="A0A0J7XMV0"/>
<dbReference type="InterPro" id="IPR025110">
    <property type="entry name" value="AMP-bd_C"/>
</dbReference>
<evidence type="ECO:0000256" key="3">
    <source>
        <dbReference type="ARBA" id="ARBA00051915"/>
    </source>
</evidence>
<comment type="catalytic activity">
    <reaction evidence="3">
        <text>3-(methylsulfanyl)propanoate + ATP + CoA = 3-(methylsulfanyl)propanoyl-CoA + AMP + diphosphate</text>
        <dbReference type="Rhea" id="RHEA:43052"/>
        <dbReference type="ChEBI" id="CHEBI:30616"/>
        <dbReference type="ChEBI" id="CHEBI:33019"/>
        <dbReference type="ChEBI" id="CHEBI:49016"/>
        <dbReference type="ChEBI" id="CHEBI:57287"/>
        <dbReference type="ChEBI" id="CHEBI:82815"/>
        <dbReference type="ChEBI" id="CHEBI:456215"/>
        <dbReference type="EC" id="6.2.1.44"/>
    </reaction>
    <physiologicalReaction direction="left-to-right" evidence="3">
        <dbReference type="Rhea" id="RHEA:43053"/>
    </physiologicalReaction>
</comment>
<dbReference type="EMBL" id="JACT01000005">
    <property type="protein sequence ID" value="KMS53291.1"/>
    <property type="molecule type" value="Genomic_DNA"/>
</dbReference>
<accession>A0A0J7XMV0</accession>
<name>A0A0J7XMV0_9SPHN</name>
<keyword evidence="2 8" id="KW-0436">Ligase</keyword>
<feature type="domain" description="AMP-binding enzyme C-terminal" evidence="7">
    <location>
        <begin position="429"/>
        <end position="505"/>
    </location>
</feature>
<dbReference type="FunFam" id="3.30.300.30:FF:000008">
    <property type="entry name" value="2,3-dihydroxybenzoate-AMP ligase"/>
    <property type="match status" value="1"/>
</dbReference>
<evidence type="ECO:0000256" key="5">
    <source>
        <dbReference type="ARBA" id="ARBA00067668"/>
    </source>
</evidence>
<dbReference type="PANTHER" id="PTHR43767">
    <property type="entry name" value="LONG-CHAIN-FATTY-ACID--COA LIGASE"/>
    <property type="match status" value="1"/>
</dbReference>
<dbReference type="InterPro" id="IPR000873">
    <property type="entry name" value="AMP-dep_synth/lig_dom"/>
</dbReference>
<proteinExistence type="inferred from homology"/>
<keyword evidence="9" id="KW-1185">Reference proteome</keyword>
<comment type="similarity">
    <text evidence="1">Belongs to the ATP-dependent AMP-binding enzyme family.</text>
</comment>
<dbReference type="GO" id="GO:0016878">
    <property type="term" value="F:acid-thiol ligase activity"/>
    <property type="evidence" value="ECO:0007669"/>
    <property type="project" value="UniProtKB-ARBA"/>
</dbReference>
<dbReference type="InterPro" id="IPR042099">
    <property type="entry name" value="ANL_N_sf"/>
</dbReference>
<dbReference type="Pfam" id="PF13193">
    <property type="entry name" value="AMP-binding_C"/>
    <property type="match status" value="1"/>
</dbReference>
<evidence type="ECO:0000259" key="6">
    <source>
        <dbReference type="Pfam" id="PF00501"/>
    </source>
</evidence>
<evidence type="ECO:0000259" key="7">
    <source>
        <dbReference type="Pfam" id="PF13193"/>
    </source>
</evidence>
<evidence type="ECO:0000256" key="2">
    <source>
        <dbReference type="ARBA" id="ARBA00022598"/>
    </source>
</evidence>
<dbReference type="PANTHER" id="PTHR43767:SF1">
    <property type="entry name" value="NONRIBOSOMAL PEPTIDE SYNTHASE PES1 (EUROFUNG)-RELATED"/>
    <property type="match status" value="1"/>
</dbReference>
<dbReference type="InterPro" id="IPR045851">
    <property type="entry name" value="AMP-bd_C_sf"/>
</dbReference>
<feature type="domain" description="AMP-dependent synthetase/ligase" evidence="6">
    <location>
        <begin position="41"/>
        <end position="379"/>
    </location>
</feature>